<protein>
    <recommendedName>
        <fullName evidence="2">N-acetylmuramoyl-L-alanine amidase</fullName>
        <ecNumber evidence="2">3.5.1.28</ecNumber>
    </recommendedName>
</protein>
<evidence type="ECO:0000313" key="6">
    <source>
        <dbReference type="EMBL" id="TDH59198.1"/>
    </source>
</evidence>
<dbReference type="GO" id="GO:0009253">
    <property type="term" value="P:peptidoglycan catabolic process"/>
    <property type="evidence" value="ECO:0007669"/>
    <property type="project" value="InterPro"/>
</dbReference>
<feature type="domain" description="N-acetylmuramoyl-L-alanine amidase" evidence="5">
    <location>
        <begin position="11"/>
        <end position="152"/>
    </location>
</feature>
<evidence type="ECO:0000313" key="7">
    <source>
        <dbReference type="Proteomes" id="UP000295096"/>
    </source>
</evidence>
<dbReference type="OrthoDB" id="8255644at2"/>
<dbReference type="AlphaFoldDB" id="A0A4R5Q9K4"/>
<dbReference type="Proteomes" id="UP000295096">
    <property type="component" value="Unassembled WGS sequence"/>
</dbReference>
<evidence type="ECO:0000256" key="3">
    <source>
        <dbReference type="ARBA" id="ARBA00022801"/>
    </source>
</evidence>
<dbReference type="GO" id="GO:0009254">
    <property type="term" value="P:peptidoglycan turnover"/>
    <property type="evidence" value="ECO:0007669"/>
    <property type="project" value="TreeGrafter"/>
</dbReference>
<dbReference type="GO" id="GO:0008745">
    <property type="term" value="F:N-acetylmuramoyl-L-alanine amidase activity"/>
    <property type="evidence" value="ECO:0007669"/>
    <property type="project" value="UniProtKB-EC"/>
</dbReference>
<dbReference type="RefSeq" id="WP_133292002.1">
    <property type="nucleotide sequence ID" value="NZ_SMSJ01000076.1"/>
</dbReference>
<dbReference type="EMBL" id="SMSJ01000076">
    <property type="protein sequence ID" value="TDH59198.1"/>
    <property type="molecule type" value="Genomic_DNA"/>
</dbReference>
<dbReference type="PANTHER" id="PTHR30417">
    <property type="entry name" value="N-ACETYLMURAMOYL-L-ALANINE AMIDASE AMID"/>
    <property type="match status" value="1"/>
</dbReference>
<evidence type="ECO:0000256" key="4">
    <source>
        <dbReference type="ARBA" id="ARBA00023316"/>
    </source>
</evidence>
<gene>
    <name evidence="6" type="ORF">E2C06_28660</name>
</gene>
<dbReference type="SMART" id="SM00644">
    <property type="entry name" value="Ami_2"/>
    <property type="match status" value="1"/>
</dbReference>
<evidence type="ECO:0000256" key="2">
    <source>
        <dbReference type="ARBA" id="ARBA00011901"/>
    </source>
</evidence>
<proteinExistence type="predicted"/>
<evidence type="ECO:0000256" key="1">
    <source>
        <dbReference type="ARBA" id="ARBA00001561"/>
    </source>
</evidence>
<dbReference type="Gene3D" id="3.40.80.10">
    <property type="entry name" value="Peptidoglycan recognition protein-like"/>
    <property type="match status" value="1"/>
</dbReference>
<keyword evidence="3" id="KW-0378">Hydrolase</keyword>
<organism evidence="6 7">
    <name type="scientific">Dankookia rubra</name>
    <dbReference type="NCBI Taxonomy" id="1442381"/>
    <lineage>
        <taxon>Bacteria</taxon>
        <taxon>Pseudomonadati</taxon>
        <taxon>Pseudomonadota</taxon>
        <taxon>Alphaproteobacteria</taxon>
        <taxon>Acetobacterales</taxon>
        <taxon>Roseomonadaceae</taxon>
        <taxon>Dankookia</taxon>
    </lineage>
</organism>
<sequence>MKVTWKGCAASNFRAGRPPGFKPEAIVIHIMDGTLAGTDSWFNNPAAQVSAHYGVGVAGQVHQYVNETDTAFHAGKVIKPSWQGLKQGVNPNFYTIGIEHEGRGDAAYPWGAPQLDASLALVAEVARRWGIPLDDQHIVSHHQIRADKPCPGRNFDLADYVGRLRLVRPPAGPKAIAQAAPSLTAVALARVRQEPRADAAVVQVLSEGASFVPTAVIDDGEPLGGNPLWYADLSDPAKPAYLWAGATDRPSGI</sequence>
<comment type="catalytic activity">
    <reaction evidence="1">
        <text>Hydrolyzes the link between N-acetylmuramoyl residues and L-amino acid residues in certain cell-wall glycopeptides.</text>
        <dbReference type="EC" id="3.5.1.28"/>
    </reaction>
</comment>
<name>A0A4R5Q9K4_9PROT</name>
<dbReference type="EC" id="3.5.1.28" evidence="2"/>
<keyword evidence="4" id="KW-0961">Cell wall biogenesis/degradation</keyword>
<dbReference type="InterPro" id="IPR036505">
    <property type="entry name" value="Amidase/PGRP_sf"/>
</dbReference>
<keyword evidence="7" id="KW-1185">Reference proteome</keyword>
<dbReference type="InterPro" id="IPR051206">
    <property type="entry name" value="NAMLAA_amidase_2"/>
</dbReference>
<evidence type="ECO:0000259" key="5">
    <source>
        <dbReference type="SMART" id="SM00644"/>
    </source>
</evidence>
<dbReference type="InterPro" id="IPR002502">
    <property type="entry name" value="Amidase_domain"/>
</dbReference>
<dbReference type="Pfam" id="PF01510">
    <property type="entry name" value="Amidase_2"/>
    <property type="match status" value="1"/>
</dbReference>
<dbReference type="PANTHER" id="PTHR30417:SF1">
    <property type="entry name" value="N-ACETYLMURAMOYL-L-ALANINE AMIDASE AMID"/>
    <property type="match status" value="1"/>
</dbReference>
<accession>A0A4R5Q9K4</accession>
<dbReference type="SUPFAM" id="SSF55846">
    <property type="entry name" value="N-acetylmuramoyl-L-alanine amidase-like"/>
    <property type="match status" value="1"/>
</dbReference>
<reference evidence="6 7" key="1">
    <citation type="journal article" date="2016" name="J. Microbiol.">
        <title>Dankookia rubra gen. nov., sp. nov., an alphaproteobacterium isolated from sediment of a shallow stream.</title>
        <authorList>
            <person name="Kim W.H."/>
            <person name="Kim D.H."/>
            <person name="Kang K."/>
            <person name="Ahn T.Y."/>
        </authorList>
    </citation>
    <scope>NUCLEOTIDE SEQUENCE [LARGE SCALE GENOMIC DNA]</scope>
    <source>
        <strain evidence="6 7">JCM30602</strain>
    </source>
</reference>
<dbReference type="GO" id="GO:0071555">
    <property type="term" value="P:cell wall organization"/>
    <property type="evidence" value="ECO:0007669"/>
    <property type="project" value="UniProtKB-KW"/>
</dbReference>
<dbReference type="CDD" id="cd06583">
    <property type="entry name" value="PGRP"/>
    <property type="match status" value="1"/>
</dbReference>
<comment type="caution">
    <text evidence="6">The sequence shown here is derived from an EMBL/GenBank/DDBJ whole genome shotgun (WGS) entry which is preliminary data.</text>
</comment>